<feature type="compositionally biased region" description="Pro residues" evidence="1">
    <location>
        <begin position="1"/>
        <end position="20"/>
    </location>
</feature>
<organism evidence="2 3">
    <name type="scientific">Zea mays</name>
    <name type="common">Maize</name>
    <dbReference type="NCBI Taxonomy" id="4577"/>
    <lineage>
        <taxon>Eukaryota</taxon>
        <taxon>Viridiplantae</taxon>
        <taxon>Streptophyta</taxon>
        <taxon>Embryophyta</taxon>
        <taxon>Tracheophyta</taxon>
        <taxon>Spermatophyta</taxon>
        <taxon>Magnoliopsida</taxon>
        <taxon>Liliopsida</taxon>
        <taxon>Poales</taxon>
        <taxon>Poaceae</taxon>
        <taxon>PACMAD clade</taxon>
        <taxon>Panicoideae</taxon>
        <taxon>Andropogonodae</taxon>
        <taxon>Andropogoneae</taxon>
        <taxon>Tripsacinae</taxon>
        <taxon>Zea</taxon>
    </lineage>
</organism>
<dbReference type="EMBL" id="NCVQ01000005">
    <property type="protein sequence ID" value="PWZ27766.1"/>
    <property type="molecule type" value="Genomic_DNA"/>
</dbReference>
<dbReference type="AlphaFoldDB" id="A0A3L6F3L1"/>
<evidence type="ECO:0000313" key="2">
    <source>
        <dbReference type="EMBL" id="PWZ27766.1"/>
    </source>
</evidence>
<dbReference type="Proteomes" id="UP000251960">
    <property type="component" value="Chromosome 4"/>
</dbReference>
<accession>A0A3L6F3L1</accession>
<gene>
    <name evidence="2" type="ORF">Zm00014a_028270</name>
</gene>
<sequence>MPLPPPSSPETPSCPHPPHPPPEHQGGGRIDRGRVHAARLLASSICPS</sequence>
<name>A0A3L6F3L1_MAIZE</name>
<reference evidence="2 3" key="1">
    <citation type="journal article" date="2018" name="Nat. Genet.">
        <title>Extensive intraspecific gene order and gene structural variations between Mo17 and other maize genomes.</title>
        <authorList>
            <person name="Sun S."/>
            <person name="Zhou Y."/>
            <person name="Chen J."/>
            <person name="Shi J."/>
            <person name="Zhao H."/>
            <person name="Zhao H."/>
            <person name="Song W."/>
            <person name="Zhang M."/>
            <person name="Cui Y."/>
            <person name="Dong X."/>
            <person name="Liu H."/>
            <person name="Ma X."/>
            <person name="Jiao Y."/>
            <person name="Wang B."/>
            <person name="Wei X."/>
            <person name="Stein J.C."/>
            <person name="Glaubitz J.C."/>
            <person name="Lu F."/>
            <person name="Yu G."/>
            <person name="Liang C."/>
            <person name="Fengler K."/>
            <person name="Li B."/>
            <person name="Rafalski A."/>
            <person name="Schnable P.S."/>
            <person name="Ware D.H."/>
            <person name="Buckler E.S."/>
            <person name="Lai J."/>
        </authorList>
    </citation>
    <scope>NUCLEOTIDE SEQUENCE [LARGE SCALE GENOMIC DNA]</scope>
    <source>
        <strain evidence="3">cv. Missouri 17</strain>
        <tissue evidence="2">Seedling</tissue>
    </source>
</reference>
<evidence type="ECO:0000256" key="1">
    <source>
        <dbReference type="SAM" id="MobiDB-lite"/>
    </source>
</evidence>
<evidence type="ECO:0000313" key="3">
    <source>
        <dbReference type="Proteomes" id="UP000251960"/>
    </source>
</evidence>
<feature type="region of interest" description="Disordered" evidence="1">
    <location>
        <begin position="1"/>
        <end position="30"/>
    </location>
</feature>
<comment type="caution">
    <text evidence="2">The sequence shown here is derived from an EMBL/GenBank/DDBJ whole genome shotgun (WGS) entry which is preliminary data.</text>
</comment>
<proteinExistence type="predicted"/>
<protein>
    <submittedName>
        <fullName evidence="2">Uncharacterized protein</fullName>
    </submittedName>
</protein>